<gene>
    <name evidence="2" type="ORF">GNH96_04760</name>
</gene>
<dbReference type="PANTHER" id="PTHR13696:SF96">
    <property type="entry name" value="COBQ_COBB_MIND_PARA NUCLEOTIDE BINDING DOMAIN-CONTAINING PROTEIN"/>
    <property type="match status" value="1"/>
</dbReference>
<dbReference type="InterPro" id="IPR002586">
    <property type="entry name" value="CobQ/CobB/MinD/ParA_Nub-bd_dom"/>
</dbReference>
<dbReference type="AlphaFoldDB" id="A0A858Q6C2"/>
<dbReference type="InterPro" id="IPR027417">
    <property type="entry name" value="P-loop_NTPase"/>
</dbReference>
<dbReference type="KEGG" id="metu:GNH96_04760"/>
<organism evidence="2 3">
    <name type="scientific">Methylococcus geothermalis</name>
    <dbReference type="NCBI Taxonomy" id="2681310"/>
    <lineage>
        <taxon>Bacteria</taxon>
        <taxon>Pseudomonadati</taxon>
        <taxon>Pseudomonadota</taxon>
        <taxon>Gammaproteobacteria</taxon>
        <taxon>Methylococcales</taxon>
        <taxon>Methylococcaceae</taxon>
        <taxon>Methylococcus</taxon>
    </lineage>
</organism>
<dbReference type="SUPFAM" id="SSF52540">
    <property type="entry name" value="P-loop containing nucleoside triphosphate hydrolases"/>
    <property type="match status" value="1"/>
</dbReference>
<evidence type="ECO:0000313" key="3">
    <source>
        <dbReference type="Proteomes" id="UP000503004"/>
    </source>
</evidence>
<evidence type="ECO:0000259" key="1">
    <source>
        <dbReference type="Pfam" id="PF01656"/>
    </source>
</evidence>
<accession>A0A858Q6C2</accession>
<dbReference type="PANTHER" id="PTHR13696">
    <property type="entry name" value="P-LOOP CONTAINING NUCLEOSIDE TRIPHOSPHATE HYDROLASE"/>
    <property type="match status" value="1"/>
</dbReference>
<dbReference type="Proteomes" id="UP000503004">
    <property type="component" value="Chromosome"/>
</dbReference>
<evidence type="ECO:0000313" key="2">
    <source>
        <dbReference type="EMBL" id="QJD29343.1"/>
    </source>
</evidence>
<dbReference type="CDD" id="cd02042">
    <property type="entry name" value="ParAB_family"/>
    <property type="match status" value="1"/>
</dbReference>
<protein>
    <submittedName>
        <fullName evidence="2">AAA family ATPase</fullName>
    </submittedName>
</protein>
<dbReference type="EMBL" id="CP046565">
    <property type="protein sequence ID" value="QJD29343.1"/>
    <property type="molecule type" value="Genomic_DNA"/>
</dbReference>
<dbReference type="RefSeq" id="WP_169602633.1">
    <property type="nucleotide sequence ID" value="NZ_CP046565.1"/>
</dbReference>
<name>A0A858Q6C2_9GAMM</name>
<sequence length="135" mass="13829">MKIIAVISQKGGAGKTTLAINLAVAAALAGSGGVTLVDLDPQASASVWGDNRESSMPRVEAAQANRLQQCLDRARADGGGFTVIDTAPHSETAALAAARFADLILIPCRPAVLDLHAIGTTIDLARLAGTPARWC</sequence>
<keyword evidence="3" id="KW-1185">Reference proteome</keyword>
<feature type="domain" description="CobQ/CobB/MinD/ParA nucleotide binding" evidence="1">
    <location>
        <begin position="4"/>
        <end position="85"/>
    </location>
</feature>
<reference evidence="3" key="1">
    <citation type="submission" date="2019-12" db="EMBL/GenBank/DDBJ databases">
        <authorList>
            <person name="Awala S.I."/>
            <person name="Rhee S.K."/>
        </authorList>
    </citation>
    <scope>NUCLEOTIDE SEQUENCE [LARGE SCALE GENOMIC DNA]</scope>
    <source>
        <strain evidence="3">IM1</strain>
    </source>
</reference>
<proteinExistence type="predicted"/>
<dbReference type="InterPro" id="IPR050678">
    <property type="entry name" value="DNA_Partitioning_ATPase"/>
</dbReference>
<dbReference type="Pfam" id="PF01656">
    <property type="entry name" value="CbiA"/>
    <property type="match status" value="1"/>
</dbReference>
<dbReference type="Gene3D" id="3.40.50.300">
    <property type="entry name" value="P-loop containing nucleotide triphosphate hydrolases"/>
    <property type="match status" value="1"/>
</dbReference>